<gene>
    <name evidence="11" type="ORF">GCM10011372_28630</name>
</gene>
<evidence type="ECO:0000256" key="1">
    <source>
        <dbReference type="ARBA" id="ARBA00000085"/>
    </source>
</evidence>
<keyword evidence="8" id="KW-0902">Two-component regulatory system</keyword>
<dbReference type="GO" id="GO:0016020">
    <property type="term" value="C:membrane"/>
    <property type="evidence" value="ECO:0007669"/>
    <property type="project" value="InterPro"/>
</dbReference>
<dbReference type="Proteomes" id="UP000636956">
    <property type="component" value="Unassembled WGS sequence"/>
</dbReference>
<protein>
    <recommendedName>
        <fullName evidence="2">histidine kinase</fullName>
        <ecNumber evidence="2">2.7.13.3</ecNumber>
    </recommendedName>
</protein>
<dbReference type="GO" id="GO:0000155">
    <property type="term" value="F:phosphorelay sensor kinase activity"/>
    <property type="evidence" value="ECO:0007669"/>
    <property type="project" value="InterPro"/>
</dbReference>
<reference evidence="11" key="2">
    <citation type="submission" date="2020-09" db="EMBL/GenBank/DDBJ databases">
        <authorList>
            <person name="Sun Q."/>
            <person name="Zhou Y."/>
        </authorList>
    </citation>
    <scope>NUCLEOTIDE SEQUENCE</scope>
    <source>
        <strain evidence="11">CGMCC 1.8984</strain>
    </source>
</reference>
<organism evidence="11 12">
    <name type="scientific">Agromyces bauzanensis</name>
    <dbReference type="NCBI Taxonomy" id="1308924"/>
    <lineage>
        <taxon>Bacteria</taxon>
        <taxon>Bacillati</taxon>
        <taxon>Actinomycetota</taxon>
        <taxon>Actinomycetes</taxon>
        <taxon>Micrococcales</taxon>
        <taxon>Microbacteriaceae</taxon>
        <taxon>Agromyces</taxon>
    </lineage>
</organism>
<evidence type="ECO:0000256" key="3">
    <source>
        <dbReference type="ARBA" id="ARBA00022553"/>
    </source>
</evidence>
<reference evidence="11" key="1">
    <citation type="journal article" date="2014" name="Int. J. Syst. Evol. Microbiol.">
        <title>Complete genome sequence of Corynebacterium casei LMG S-19264T (=DSM 44701T), isolated from a smear-ripened cheese.</title>
        <authorList>
            <consortium name="US DOE Joint Genome Institute (JGI-PGF)"/>
            <person name="Walter F."/>
            <person name="Albersmeier A."/>
            <person name="Kalinowski J."/>
            <person name="Ruckert C."/>
        </authorList>
    </citation>
    <scope>NUCLEOTIDE SEQUENCE</scope>
    <source>
        <strain evidence="11">CGMCC 1.8984</strain>
    </source>
</reference>
<keyword evidence="3" id="KW-0597">Phosphoprotein</keyword>
<feature type="transmembrane region" description="Helical" evidence="9">
    <location>
        <begin position="141"/>
        <end position="163"/>
    </location>
</feature>
<dbReference type="AlphaFoldDB" id="A0A917PR89"/>
<comment type="caution">
    <text evidence="11">The sequence shown here is derived from an EMBL/GenBank/DDBJ whole genome shotgun (WGS) entry which is preliminary data.</text>
</comment>
<keyword evidence="9" id="KW-0472">Membrane</keyword>
<dbReference type="PANTHER" id="PTHR24421">
    <property type="entry name" value="NITRATE/NITRITE SENSOR PROTEIN NARX-RELATED"/>
    <property type="match status" value="1"/>
</dbReference>
<evidence type="ECO:0000256" key="5">
    <source>
        <dbReference type="ARBA" id="ARBA00022741"/>
    </source>
</evidence>
<evidence type="ECO:0000256" key="2">
    <source>
        <dbReference type="ARBA" id="ARBA00012438"/>
    </source>
</evidence>
<feature type="transmembrane region" description="Helical" evidence="9">
    <location>
        <begin position="95"/>
        <end position="112"/>
    </location>
</feature>
<feature type="transmembrane region" description="Helical" evidence="9">
    <location>
        <begin position="169"/>
        <end position="186"/>
    </location>
</feature>
<keyword evidence="9" id="KW-1133">Transmembrane helix</keyword>
<dbReference type="Gene3D" id="1.20.5.1930">
    <property type="match status" value="1"/>
</dbReference>
<feature type="transmembrane region" description="Helical" evidence="9">
    <location>
        <begin position="70"/>
        <end position="88"/>
    </location>
</feature>
<keyword evidence="9" id="KW-0812">Transmembrane</keyword>
<comment type="catalytic activity">
    <reaction evidence="1">
        <text>ATP + protein L-histidine = ADP + protein N-phospho-L-histidine.</text>
        <dbReference type="EC" id="2.7.13.3"/>
    </reaction>
</comment>
<feature type="transmembrane region" description="Helical" evidence="9">
    <location>
        <begin position="46"/>
        <end position="64"/>
    </location>
</feature>
<dbReference type="GO" id="GO:0005524">
    <property type="term" value="F:ATP binding"/>
    <property type="evidence" value="ECO:0007669"/>
    <property type="project" value="UniProtKB-KW"/>
</dbReference>
<evidence type="ECO:0000256" key="4">
    <source>
        <dbReference type="ARBA" id="ARBA00022679"/>
    </source>
</evidence>
<dbReference type="PANTHER" id="PTHR24421:SF10">
    <property type="entry name" value="NITRATE_NITRITE SENSOR PROTEIN NARQ"/>
    <property type="match status" value="1"/>
</dbReference>
<dbReference type="GO" id="GO:0046983">
    <property type="term" value="F:protein dimerization activity"/>
    <property type="evidence" value="ECO:0007669"/>
    <property type="project" value="InterPro"/>
</dbReference>
<keyword evidence="7" id="KW-0067">ATP-binding</keyword>
<dbReference type="Pfam" id="PF07730">
    <property type="entry name" value="HisKA_3"/>
    <property type="match status" value="1"/>
</dbReference>
<name>A0A917PR89_9MICO</name>
<evidence type="ECO:0000313" key="12">
    <source>
        <dbReference type="Proteomes" id="UP000636956"/>
    </source>
</evidence>
<dbReference type="InterPro" id="IPR050482">
    <property type="entry name" value="Sensor_HK_TwoCompSys"/>
</dbReference>
<evidence type="ECO:0000256" key="8">
    <source>
        <dbReference type="ARBA" id="ARBA00023012"/>
    </source>
</evidence>
<keyword evidence="5" id="KW-0547">Nucleotide-binding</keyword>
<evidence type="ECO:0000313" key="11">
    <source>
        <dbReference type="EMBL" id="GGJ88338.1"/>
    </source>
</evidence>
<dbReference type="InterPro" id="IPR011712">
    <property type="entry name" value="Sig_transdc_His_kin_sub3_dim/P"/>
</dbReference>
<accession>A0A917PR89</accession>
<keyword evidence="6" id="KW-0418">Kinase</keyword>
<feature type="domain" description="Signal transduction histidine kinase subgroup 3 dimerisation and phosphoacceptor" evidence="10">
    <location>
        <begin position="218"/>
        <end position="284"/>
    </location>
</feature>
<dbReference type="Gene3D" id="3.30.565.10">
    <property type="entry name" value="Histidine kinase-like ATPase, C-terminal domain"/>
    <property type="match status" value="1"/>
</dbReference>
<evidence type="ECO:0000259" key="10">
    <source>
        <dbReference type="Pfam" id="PF07730"/>
    </source>
</evidence>
<evidence type="ECO:0000256" key="9">
    <source>
        <dbReference type="SAM" id="Phobius"/>
    </source>
</evidence>
<dbReference type="InterPro" id="IPR036890">
    <property type="entry name" value="HATPase_C_sf"/>
</dbReference>
<dbReference type="EMBL" id="BMMD01000018">
    <property type="protein sequence ID" value="GGJ88338.1"/>
    <property type="molecule type" value="Genomic_DNA"/>
</dbReference>
<sequence length="368" mass="38979">MSAPSVGMASTTGDSTVDRGMTRTVAGARFVEAMERRRFWHGVQDAALALALAAAGIAEAFGFVESVMGDGSPVVSSFGIVLAAGLLSQRRLHTWLLPGVFAVWLAMGVLTLGQMQSLFWGQLVPFIVALYSLARHGRGRLPWIGAGAAAVALLFADFFLPVLQSVDEIAFHWTVCVIAFAAGWGLRTSEARAVAAAMRANAAETESREQARAAVAEERTRIARELHDVLAHSVSVMVVQAGAAEQVVDDDPEYVRRALAAIRVAGANSLDEVRRVVSLLRESDAADGLAPQPGITAIGELVAAAEATGLEVDFEVSGTPHDVPPGLGLTAYRIVQEALTNVRKHSDARRARVAVRCGAGDAHDRGRR</sequence>
<keyword evidence="4" id="KW-0808">Transferase</keyword>
<proteinExistence type="predicted"/>
<feature type="transmembrane region" description="Helical" evidence="9">
    <location>
        <begin position="118"/>
        <end position="134"/>
    </location>
</feature>
<keyword evidence="12" id="KW-1185">Reference proteome</keyword>
<dbReference type="EC" id="2.7.13.3" evidence="2"/>
<evidence type="ECO:0000256" key="6">
    <source>
        <dbReference type="ARBA" id="ARBA00022777"/>
    </source>
</evidence>
<evidence type="ECO:0000256" key="7">
    <source>
        <dbReference type="ARBA" id="ARBA00022840"/>
    </source>
</evidence>